<dbReference type="Proteomes" id="UP001328107">
    <property type="component" value="Unassembled WGS sequence"/>
</dbReference>
<evidence type="ECO:0000313" key="5">
    <source>
        <dbReference type="Proteomes" id="UP001328107"/>
    </source>
</evidence>
<dbReference type="SUPFAM" id="SSF55486">
    <property type="entry name" value="Metalloproteases ('zincins'), catalytic domain"/>
    <property type="match status" value="1"/>
</dbReference>
<dbReference type="AlphaFoldDB" id="A0AAN5I5J6"/>
<dbReference type="PANTHER" id="PTHR10127:SF849">
    <property type="entry name" value="ZINC METALLOPROTEINASE NAS-36"/>
    <property type="match status" value="1"/>
</dbReference>
<keyword evidence="2" id="KW-0378">Hydrolase</keyword>
<feature type="binding site" evidence="1">
    <location>
        <position position="5"/>
    </location>
    <ligand>
        <name>Zn(2+)</name>
        <dbReference type="ChEBI" id="CHEBI:29105"/>
        <note>catalytic</note>
    </ligand>
</feature>
<dbReference type="Gene3D" id="3.40.390.10">
    <property type="entry name" value="Collagenase (Catalytic Domain)"/>
    <property type="match status" value="1"/>
</dbReference>
<evidence type="ECO:0000259" key="3">
    <source>
        <dbReference type="PROSITE" id="PS51864"/>
    </source>
</evidence>
<dbReference type="EC" id="3.4.24.-" evidence="2"/>
<keyword evidence="5" id="KW-1185">Reference proteome</keyword>
<dbReference type="GO" id="GO:0008270">
    <property type="term" value="F:zinc ion binding"/>
    <property type="evidence" value="ECO:0007669"/>
    <property type="project" value="UniProtKB-UniRule"/>
</dbReference>
<evidence type="ECO:0000256" key="2">
    <source>
        <dbReference type="RuleBase" id="RU361183"/>
    </source>
</evidence>
<feature type="non-terminal residue" evidence="4">
    <location>
        <position position="146"/>
    </location>
</feature>
<dbReference type="PROSITE" id="PS51864">
    <property type="entry name" value="ASTACIN"/>
    <property type="match status" value="1"/>
</dbReference>
<comment type="caution">
    <text evidence="4">The sequence shown here is derived from an EMBL/GenBank/DDBJ whole genome shotgun (WGS) entry which is preliminary data.</text>
</comment>
<feature type="binding site" evidence="1">
    <location>
        <position position="11"/>
    </location>
    <ligand>
        <name>Zn(2+)</name>
        <dbReference type="ChEBI" id="CHEBI:29105"/>
        <note>catalytic</note>
    </ligand>
</feature>
<evidence type="ECO:0000256" key="1">
    <source>
        <dbReference type="PROSITE-ProRule" id="PRU01211"/>
    </source>
</evidence>
<dbReference type="PRINTS" id="PR00480">
    <property type="entry name" value="ASTACIN"/>
</dbReference>
<sequence length="146" mass="16652">HFSGHTLGLHHTHTRRDRDRYVVLKMENVRSPAYTADFVRRVRRGVLDGVPYDVGSIMHYSVTTFARSPSSFTLLPRDSIYAQTLGQRSRLSFYDVHAINNAYCRDSCSSTLSECQNGGYPHPDRCDSCICPDGTNRSIYTRVQYP</sequence>
<feature type="binding site" evidence="1">
    <location>
        <position position="1"/>
    </location>
    <ligand>
        <name>Zn(2+)</name>
        <dbReference type="ChEBI" id="CHEBI:29105"/>
        <note>catalytic</note>
    </ligand>
</feature>
<dbReference type="EMBL" id="BTRK01000005">
    <property type="protein sequence ID" value="GMR53202.1"/>
    <property type="molecule type" value="Genomic_DNA"/>
</dbReference>
<keyword evidence="2" id="KW-0482">Metalloprotease</keyword>
<name>A0AAN5I5J6_9BILA</name>
<keyword evidence="1 2" id="KW-0479">Metal-binding</keyword>
<evidence type="ECO:0000313" key="4">
    <source>
        <dbReference type="EMBL" id="GMR53202.1"/>
    </source>
</evidence>
<dbReference type="PANTHER" id="PTHR10127">
    <property type="entry name" value="DISCOIDIN, CUB, EGF, LAMININ , AND ZINC METALLOPROTEASE DOMAIN CONTAINING"/>
    <property type="match status" value="1"/>
</dbReference>
<keyword evidence="2" id="KW-0645">Protease</keyword>
<dbReference type="InterPro" id="IPR001506">
    <property type="entry name" value="Peptidase_M12A"/>
</dbReference>
<dbReference type="GO" id="GO:0004222">
    <property type="term" value="F:metalloendopeptidase activity"/>
    <property type="evidence" value="ECO:0007669"/>
    <property type="project" value="UniProtKB-UniRule"/>
</dbReference>
<organism evidence="4 5">
    <name type="scientific">Pristionchus mayeri</name>
    <dbReference type="NCBI Taxonomy" id="1317129"/>
    <lineage>
        <taxon>Eukaryota</taxon>
        <taxon>Metazoa</taxon>
        <taxon>Ecdysozoa</taxon>
        <taxon>Nematoda</taxon>
        <taxon>Chromadorea</taxon>
        <taxon>Rhabditida</taxon>
        <taxon>Rhabditina</taxon>
        <taxon>Diplogasteromorpha</taxon>
        <taxon>Diplogasteroidea</taxon>
        <taxon>Neodiplogasteridae</taxon>
        <taxon>Pristionchus</taxon>
    </lineage>
</organism>
<accession>A0AAN5I5J6</accession>
<dbReference type="Pfam" id="PF01400">
    <property type="entry name" value="Astacin"/>
    <property type="match status" value="1"/>
</dbReference>
<keyword evidence="1 2" id="KW-0862">Zinc</keyword>
<reference evidence="5" key="1">
    <citation type="submission" date="2022-10" db="EMBL/GenBank/DDBJ databases">
        <title>Genome assembly of Pristionchus species.</title>
        <authorList>
            <person name="Yoshida K."/>
            <person name="Sommer R.J."/>
        </authorList>
    </citation>
    <scope>NUCLEOTIDE SEQUENCE [LARGE SCALE GENOMIC DNA]</scope>
    <source>
        <strain evidence="5">RS5460</strain>
    </source>
</reference>
<comment type="caution">
    <text evidence="1">Lacks conserved residue(s) required for the propagation of feature annotation.</text>
</comment>
<comment type="cofactor">
    <cofactor evidence="1 2">
        <name>Zn(2+)</name>
        <dbReference type="ChEBI" id="CHEBI:29105"/>
    </cofactor>
    <text evidence="1 2">Binds 1 zinc ion per subunit.</text>
</comment>
<dbReference type="GO" id="GO:0006508">
    <property type="term" value="P:proteolysis"/>
    <property type="evidence" value="ECO:0007669"/>
    <property type="project" value="UniProtKB-KW"/>
</dbReference>
<dbReference type="InterPro" id="IPR024079">
    <property type="entry name" value="MetalloPept_cat_dom_sf"/>
</dbReference>
<gene>
    <name evidence="4" type="ORF">PMAYCL1PPCAC_23397</name>
</gene>
<feature type="non-terminal residue" evidence="4">
    <location>
        <position position="1"/>
    </location>
</feature>
<proteinExistence type="predicted"/>
<feature type="domain" description="Peptidase M12A" evidence="3">
    <location>
        <begin position="1"/>
        <end position="109"/>
    </location>
</feature>
<protein>
    <recommendedName>
        <fullName evidence="2">Metalloendopeptidase</fullName>
        <ecNumber evidence="2">3.4.24.-</ecNumber>
    </recommendedName>
</protein>